<dbReference type="RefSeq" id="XP_040664089.1">
    <property type="nucleotide sequence ID" value="XM_040813243.1"/>
</dbReference>
<dbReference type="VEuPathDB" id="FungiDB:ASPVEDRAFT_452656"/>
<dbReference type="EMBL" id="KV878126">
    <property type="protein sequence ID" value="OJI98326.1"/>
    <property type="molecule type" value="Genomic_DNA"/>
</dbReference>
<keyword evidence="4" id="KW-1185">Reference proteome</keyword>
<feature type="chain" id="PRO_5012996272" evidence="2">
    <location>
        <begin position="17"/>
        <end position="126"/>
    </location>
</feature>
<dbReference type="STRING" id="1036611.A0A1L9PA01"/>
<name>A0A1L9PA01_ASPVE</name>
<sequence length="126" mass="13380">MKIVVPVLALAGLVRAVSITGCHQHGSDVYCITESGEEVQVALDNPPAELPSEYTDCHTHGDKSYCVDPNGEDVEVLGEVTSSGTNSEDSNSQSNEESSGGENCHFHAGVEYVPILVQLCGEMLIM</sequence>
<reference evidence="4" key="1">
    <citation type="journal article" date="2017" name="Genome Biol.">
        <title>Comparative genomics reveals high biological diversity and specific adaptations in the industrially and medically important fungal genus Aspergillus.</title>
        <authorList>
            <person name="de Vries R.P."/>
            <person name="Riley R."/>
            <person name="Wiebenga A."/>
            <person name="Aguilar-Osorio G."/>
            <person name="Amillis S."/>
            <person name="Uchima C.A."/>
            <person name="Anderluh G."/>
            <person name="Asadollahi M."/>
            <person name="Askin M."/>
            <person name="Barry K."/>
            <person name="Battaglia E."/>
            <person name="Bayram O."/>
            <person name="Benocci T."/>
            <person name="Braus-Stromeyer S.A."/>
            <person name="Caldana C."/>
            <person name="Canovas D."/>
            <person name="Cerqueira G.C."/>
            <person name="Chen F."/>
            <person name="Chen W."/>
            <person name="Choi C."/>
            <person name="Clum A."/>
            <person name="Dos Santos R.A."/>
            <person name="Damasio A.R."/>
            <person name="Diallinas G."/>
            <person name="Emri T."/>
            <person name="Fekete E."/>
            <person name="Flipphi M."/>
            <person name="Freyberg S."/>
            <person name="Gallo A."/>
            <person name="Gournas C."/>
            <person name="Habgood R."/>
            <person name="Hainaut M."/>
            <person name="Harispe M.L."/>
            <person name="Henrissat B."/>
            <person name="Hilden K.S."/>
            <person name="Hope R."/>
            <person name="Hossain A."/>
            <person name="Karabika E."/>
            <person name="Karaffa L."/>
            <person name="Karanyi Z."/>
            <person name="Krasevec N."/>
            <person name="Kuo A."/>
            <person name="Kusch H."/>
            <person name="LaButti K."/>
            <person name="Lagendijk E.L."/>
            <person name="Lapidus A."/>
            <person name="Levasseur A."/>
            <person name="Lindquist E."/>
            <person name="Lipzen A."/>
            <person name="Logrieco A.F."/>
            <person name="MacCabe A."/>
            <person name="Maekelae M.R."/>
            <person name="Malavazi I."/>
            <person name="Melin P."/>
            <person name="Meyer V."/>
            <person name="Mielnichuk N."/>
            <person name="Miskei M."/>
            <person name="Molnar A.P."/>
            <person name="Mule G."/>
            <person name="Ngan C.Y."/>
            <person name="Orejas M."/>
            <person name="Orosz E."/>
            <person name="Ouedraogo J.P."/>
            <person name="Overkamp K.M."/>
            <person name="Park H.-S."/>
            <person name="Perrone G."/>
            <person name="Piumi F."/>
            <person name="Punt P.J."/>
            <person name="Ram A.F."/>
            <person name="Ramon A."/>
            <person name="Rauscher S."/>
            <person name="Record E."/>
            <person name="Riano-Pachon D.M."/>
            <person name="Robert V."/>
            <person name="Roehrig J."/>
            <person name="Ruller R."/>
            <person name="Salamov A."/>
            <person name="Salih N.S."/>
            <person name="Samson R.A."/>
            <person name="Sandor E."/>
            <person name="Sanguinetti M."/>
            <person name="Schuetze T."/>
            <person name="Sepcic K."/>
            <person name="Shelest E."/>
            <person name="Sherlock G."/>
            <person name="Sophianopoulou V."/>
            <person name="Squina F.M."/>
            <person name="Sun H."/>
            <person name="Susca A."/>
            <person name="Todd R.B."/>
            <person name="Tsang A."/>
            <person name="Unkles S.E."/>
            <person name="van de Wiele N."/>
            <person name="van Rossen-Uffink D."/>
            <person name="Oliveira J.V."/>
            <person name="Vesth T.C."/>
            <person name="Visser J."/>
            <person name="Yu J.-H."/>
            <person name="Zhou M."/>
            <person name="Andersen M.R."/>
            <person name="Archer D.B."/>
            <person name="Baker S.E."/>
            <person name="Benoit I."/>
            <person name="Brakhage A.A."/>
            <person name="Braus G.H."/>
            <person name="Fischer R."/>
            <person name="Frisvad J.C."/>
            <person name="Goldman G.H."/>
            <person name="Houbraken J."/>
            <person name="Oakley B."/>
            <person name="Pocsi I."/>
            <person name="Scazzocchio C."/>
            <person name="Seiboth B."/>
            <person name="vanKuyk P.A."/>
            <person name="Wortman J."/>
            <person name="Dyer P.S."/>
            <person name="Grigoriev I.V."/>
        </authorList>
    </citation>
    <scope>NUCLEOTIDE SEQUENCE [LARGE SCALE GENOMIC DNA]</scope>
    <source>
        <strain evidence="4">CBS 583.65</strain>
    </source>
</reference>
<evidence type="ECO:0000313" key="4">
    <source>
        <dbReference type="Proteomes" id="UP000184073"/>
    </source>
</evidence>
<accession>A0A1L9PA01</accession>
<dbReference type="Proteomes" id="UP000184073">
    <property type="component" value="Unassembled WGS sequence"/>
</dbReference>
<gene>
    <name evidence="3" type="ORF">ASPVEDRAFT_452656</name>
</gene>
<dbReference type="AlphaFoldDB" id="A0A1L9PA01"/>
<organism evidence="3 4">
    <name type="scientific">Aspergillus versicolor CBS 583.65</name>
    <dbReference type="NCBI Taxonomy" id="1036611"/>
    <lineage>
        <taxon>Eukaryota</taxon>
        <taxon>Fungi</taxon>
        <taxon>Dikarya</taxon>
        <taxon>Ascomycota</taxon>
        <taxon>Pezizomycotina</taxon>
        <taxon>Eurotiomycetes</taxon>
        <taxon>Eurotiomycetidae</taxon>
        <taxon>Eurotiales</taxon>
        <taxon>Aspergillaceae</taxon>
        <taxon>Aspergillus</taxon>
        <taxon>Aspergillus subgen. Nidulantes</taxon>
    </lineage>
</organism>
<dbReference type="OrthoDB" id="448280at2759"/>
<feature type="region of interest" description="Disordered" evidence="1">
    <location>
        <begin position="79"/>
        <end position="102"/>
    </location>
</feature>
<feature type="signal peptide" evidence="2">
    <location>
        <begin position="1"/>
        <end position="16"/>
    </location>
</feature>
<feature type="compositionally biased region" description="Low complexity" evidence="1">
    <location>
        <begin position="86"/>
        <end position="102"/>
    </location>
</feature>
<keyword evidence="2" id="KW-0732">Signal</keyword>
<protein>
    <submittedName>
        <fullName evidence="3">Uncharacterized protein</fullName>
    </submittedName>
</protein>
<evidence type="ECO:0000256" key="2">
    <source>
        <dbReference type="SAM" id="SignalP"/>
    </source>
</evidence>
<evidence type="ECO:0000313" key="3">
    <source>
        <dbReference type="EMBL" id="OJI98326.1"/>
    </source>
</evidence>
<evidence type="ECO:0000256" key="1">
    <source>
        <dbReference type="SAM" id="MobiDB-lite"/>
    </source>
</evidence>
<proteinExistence type="predicted"/>
<dbReference type="GeneID" id="63728754"/>